<dbReference type="AlphaFoldDB" id="A0A1X7ABF2"/>
<evidence type="ECO:0000313" key="2">
    <source>
        <dbReference type="EMBL" id="SLN74740.1"/>
    </source>
</evidence>
<organism evidence="2 3">
    <name type="scientific">Roseivivax jejudonensis</name>
    <dbReference type="NCBI Taxonomy" id="1529041"/>
    <lineage>
        <taxon>Bacteria</taxon>
        <taxon>Pseudomonadati</taxon>
        <taxon>Pseudomonadota</taxon>
        <taxon>Alphaproteobacteria</taxon>
        <taxon>Rhodobacterales</taxon>
        <taxon>Roseobacteraceae</taxon>
        <taxon>Roseivivax</taxon>
    </lineage>
</organism>
<name>A0A1X7ABF2_9RHOB</name>
<proteinExistence type="predicted"/>
<dbReference type="EMBL" id="FWFK01000011">
    <property type="protein sequence ID" value="SLN74740.1"/>
    <property type="molecule type" value="Genomic_DNA"/>
</dbReference>
<dbReference type="PROSITE" id="PS51186">
    <property type="entry name" value="GNAT"/>
    <property type="match status" value="1"/>
</dbReference>
<sequence>MTYQIALERGDLNYHELEPNYRAHYEETCERFARDGLPVSPFNPRLKEYFEAFSSGYLLNYVARHEGRPVGHCNVYLTNDMHNSDLIAQEDVLYVVPEHRNGLGKKLVQAALADLKTRGVKRVLINPVTDLRVAKIWKRMGFQEVSSVMVYRF</sequence>
<dbReference type="CDD" id="cd04301">
    <property type="entry name" value="NAT_SF"/>
    <property type="match status" value="1"/>
</dbReference>
<dbReference type="Gene3D" id="3.40.630.30">
    <property type="match status" value="1"/>
</dbReference>
<reference evidence="2 3" key="1">
    <citation type="submission" date="2017-03" db="EMBL/GenBank/DDBJ databases">
        <authorList>
            <person name="Afonso C.L."/>
            <person name="Miller P.J."/>
            <person name="Scott M.A."/>
            <person name="Spackman E."/>
            <person name="Goraichik I."/>
            <person name="Dimitrov K.M."/>
            <person name="Suarez D.L."/>
            <person name="Swayne D.E."/>
        </authorList>
    </citation>
    <scope>NUCLEOTIDE SEQUENCE [LARGE SCALE GENOMIC DNA]</scope>
    <source>
        <strain evidence="2 3">CECT 8625</strain>
    </source>
</reference>
<dbReference type="GO" id="GO:0016747">
    <property type="term" value="F:acyltransferase activity, transferring groups other than amino-acyl groups"/>
    <property type="evidence" value="ECO:0007669"/>
    <property type="project" value="InterPro"/>
</dbReference>
<evidence type="ECO:0000259" key="1">
    <source>
        <dbReference type="PROSITE" id="PS51186"/>
    </source>
</evidence>
<dbReference type="InterPro" id="IPR016181">
    <property type="entry name" value="Acyl_CoA_acyltransferase"/>
</dbReference>
<gene>
    <name evidence="2" type="ORF">ROJ8625_04092</name>
</gene>
<keyword evidence="2" id="KW-0808">Transferase</keyword>
<dbReference type="SUPFAM" id="SSF55729">
    <property type="entry name" value="Acyl-CoA N-acyltransferases (Nat)"/>
    <property type="match status" value="1"/>
</dbReference>
<protein>
    <submittedName>
        <fullName evidence="2">Acetyltransferase (GNAT) family protein</fullName>
    </submittedName>
</protein>
<keyword evidence="3" id="KW-1185">Reference proteome</keyword>
<dbReference type="Pfam" id="PF00583">
    <property type="entry name" value="Acetyltransf_1"/>
    <property type="match status" value="1"/>
</dbReference>
<dbReference type="OrthoDB" id="8094292at2"/>
<dbReference type="Proteomes" id="UP000193570">
    <property type="component" value="Unassembled WGS sequence"/>
</dbReference>
<accession>A0A1X7ABF2</accession>
<dbReference type="InterPro" id="IPR000182">
    <property type="entry name" value="GNAT_dom"/>
</dbReference>
<feature type="domain" description="N-acetyltransferase" evidence="1">
    <location>
        <begin position="12"/>
        <end position="153"/>
    </location>
</feature>
<dbReference type="RefSeq" id="WP_085793739.1">
    <property type="nucleotide sequence ID" value="NZ_FWFK01000011.1"/>
</dbReference>
<evidence type="ECO:0000313" key="3">
    <source>
        <dbReference type="Proteomes" id="UP000193570"/>
    </source>
</evidence>